<reference evidence="2" key="3">
    <citation type="submission" date="2025-09" db="UniProtKB">
        <authorList>
            <consortium name="Ensembl"/>
        </authorList>
    </citation>
    <scope>IDENTIFICATION</scope>
</reference>
<dbReference type="AlphaFoldDB" id="A0A667WH37"/>
<feature type="region of interest" description="Disordered" evidence="1">
    <location>
        <begin position="74"/>
        <end position="110"/>
    </location>
</feature>
<dbReference type="Ensembl" id="ENSMMDT00005000789.1">
    <property type="protein sequence ID" value="ENSMMDP00005000773.1"/>
    <property type="gene ID" value="ENSMMDG00005000489.1"/>
</dbReference>
<evidence type="ECO:0000256" key="1">
    <source>
        <dbReference type="SAM" id="MobiDB-lite"/>
    </source>
</evidence>
<feature type="compositionally biased region" description="Basic residues" evidence="1">
    <location>
        <begin position="84"/>
        <end position="97"/>
    </location>
</feature>
<name>A0A667WH37_9TELE</name>
<dbReference type="InParanoid" id="A0A667WH37"/>
<organism evidence="2 3">
    <name type="scientific">Myripristis murdjan</name>
    <name type="common">pinecone soldierfish</name>
    <dbReference type="NCBI Taxonomy" id="586833"/>
    <lineage>
        <taxon>Eukaryota</taxon>
        <taxon>Metazoa</taxon>
        <taxon>Chordata</taxon>
        <taxon>Craniata</taxon>
        <taxon>Vertebrata</taxon>
        <taxon>Euteleostomi</taxon>
        <taxon>Actinopterygii</taxon>
        <taxon>Neopterygii</taxon>
        <taxon>Teleostei</taxon>
        <taxon>Neoteleostei</taxon>
        <taxon>Acanthomorphata</taxon>
        <taxon>Holocentriformes</taxon>
        <taxon>Holocentridae</taxon>
        <taxon>Myripristis</taxon>
    </lineage>
</organism>
<sequence length="274" mass="31667">YKHMPNKYEGIQKYFEQLLQQRAEKHEHLRGRNNVTSCRSPTREFDTKLVKNVLQEKRHLEFLRRRSVSPEKSCVQSVKAGYRPSKKKRSAKTRSVKHQGPITEPDTMHTNIHMSPTPTGHPMMIPTPGKSVKSDDQITNTWCLYFETSSPLLPCFWQEALWREEVVKKKLISLQDTASTLLHSSNKIWTVSLLLCPSLALCFNQIPTFSFKFPKNGVKKLVLQMEEQKLVYEEKALAALQKATQEKTEALSKAETLQVKHLAFNPRLVFLDSF</sequence>
<evidence type="ECO:0000313" key="3">
    <source>
        <dbReference type="Proteomes" id="UP000472263"/>
    </source>
</evidence>
<dbReference type="GeneTree" id="ENSGT01120000272840"/>
<dbReference type="Proteomes" id="UP000472263">
    <property type="component" value="Chromosome 7"/>
</dbReference>
<reference evidence="2" key="1">
    <citation type="submission" date="2019-06" db="EMBL/GenBank/DDBJ databases">
        <authorList>
            <consortium name="Wellcome Sanger Institute Data Sharing"/>
        </authorList>
    </citation>
    <scope>NUCLEOTIDE SEQUENCE [LARGE SCALE GENOMIC DNA]</scope>
</reference>
<evidence type="ECO:0000313" key="2">
    <source>
        <dbReference type="Ensembl" id="ENSMMDP00005000773.1"/>
    </source>
</evidence>
<protein>
    <submittedName>
        <fullName evidence="2">Uncharacterized protein</fullName>
    </submittedName>
</protein>
<proteinExistence type="predicted"/>
<reference evidence="2" key="2">
    <citation type="submission" date="2025-08" db="UniProtKB">
        <authorList>
            <consortium name="Ensembl"/>
        </authorList>
    </citation>
    <scope>IDENTIFICATION</scope>
</reference>
<accession>A0A667WH37</accession>
<keyword evidence="3" id="KW-1185">Reference proteome</keyword>